<dbReference type="SUPFAM" id="SSF88723">
    <property type="entry name" value="PIN domain-like"/>
    <property type="match status" value="1"/>
</dbReference>
<sequence length="221" mass="26590">MYFLDTNVPIGYTIIHDRWHENSKNFIDNNKNSIFWSNFVKSEYYNKLDNILDYIVKFLKSIVCILKVNEMDFYSYNSFEEHILNETRFCKLDYFKKQKILENFWNEYDFIVGISTKLYDCFYNYAFDFVNNYNNRDLRLNEIMRLHDCGLDNYLKYYDYALKLYKNGIHPPDCKIIIDAHDCGLTHDDLKFISNDNKLIDALSKIDTSNLRIIEFGLCNS</sequence>
<dbReference type="Gene3D" id="3.40.50.1010">
    <property type="entry name" value="5'-nuclease"/>
    <property type="match status" value="1"/>
</dbReference>
<dbReference type="Proteomes" id="UP000271783">
    <property type="component" value="Unassembled WGS sequence"/>
</dbReference>
<organism evidence="1 2">
    <name type="scientific">Methanobrevibacter gottschalkii DSM 11977</name>
    <dbReference type="NCBI Taxonomy" id="1122229"/>
    <lineage>
        <taxon>Archaea</taxon>
        <taxon>Methanobacteriati</taxon>
        <taxon>Methanobacteriota</taxon>
        <taxon>Methanomada group</taxon>
        <taxon>Methanobacteria</taxon>
        <taxon>Methanobacteriales</taxon>
        <taxon>Methanobacteriaceae</taxon>
        <taxon>Methanobrevibacter</taxon>
    </lineage>
</organism>
<name>A0A3N5B3L4_9EURY</name>
<proteinExistence type="predicted"/>
<dbReference type="EMBL" id="RKRG01000002">
    <property type="protein sequence ID" value="RPF51984.1"/>
    <property type="molecule type" value="Genomic_DNA"/>
</dbReference>
<keyword evidence="2" id="KW-1185">Reference proteome</keyword>
<evidence type="ECO:0000313" key="1">
    <source>
        <dbReference type="EMBL" id="RPF51984.1"/>
    </source>
</evidence>
<reference evidence="1 2" key="1">
    <citation type="submission" date="2018-11" db="EMBL/GenBank/DDBJ databases">
        <title>Genomic Encyclopedia of Type Strains, Phase IV (KMG-IV): sequencing the most valuable type-strain genomes for metagenomic binning, comparative biology and taxonomic classification.</title>
        <authorList>
            <person name="Goeker M."/>
        </authorList>
    </citation>
    <scope>NUCLEOTIDE SEQUENCE [LARGE SCALE GENOMIC DNA]</scope>
    <source>
        <strain evidence="1 2">DSM 11977</strain>
    </source>
</reference>
<protein>
    <submittedName>
        <fullName evidence="1">Uncharacterized protein</fullName>
    </submittedName>
</protein>
<gene>
    <name evidence="1" type="ORF">EDC42_1328</name>
</gene>
<evidence type="ECO:0000313" key="2">
    <source>
        <dbReference type="Proteomes" id="UP000271783"/>
    </source>
</evidence>
<accession>A0A3N5B3L4</accession>
<comment type="caution">
    <text evidence="1">The sequence shown here is derived from an EMBL/GenBank/DDBJ whole genome shotgun (WGS) entry which is preliminary data.</text>
</comment>
<dbReference type="InterPro" id="IPR029060">
    <property type="entry name" value="PIN-like_dom_sf"/>
</dbReference>
<dbReference type="AlphaFoldDB" id="A0A3N5B3L4"/>